<evidence type="ECO:0000313" key="1">
    <source>
        <dbReference type="EMBL" id="KAF9410248.1"/>
    </source>
</evidence>
<proteinExistence type="predicted"/>
<protein>
    <submittedName>
        <fullName evidence="1">Uncharacterized protein</fullName>
    </submittedName>
</protein>
<sequence>GPSKTKKADCVKVDGCENCIQRELRSELYQELQKLECEHEYQSYIFEKKSAEYANGRLLLKSAVSSDWFRILDEYIEESSEPAQIHDLLTQFNQTPSFASETSTVPRQFLLQLIECVFRNQRPVVETPPVPVGMEESPLLQSLAGFTRRANPINHMSTDVIQTMLEVLRNSAALTNERSLNESRAKELLNTERSRPSASNVSNNNFGQFINGHTTDSATLASITTPTRYPCTTNITVRTFASGMVNTVASASSHSHPPTAVYLTNAPHLPNTPLLLLHPVHRLPLIQRRPLIPRLLPILQAHHIPDCASSPYASHPPTAPQSHVRAVTTPSTYLPYQPAVPPPPTRGYYPQAYPSTSSSVQNAHQTYPNFPVRVAVNPQMARSSTATTATATATAPAPSAHNAQNYNAYLMARYPPQPPFGPYQ</sequence>
<gene>
    <name evidence="1" type="ORF">HW555_010597</name>
</gene>
<name>A0A835GA50_SPOEX</name>
<organism evidence="1 2">
    <name type="scientific">Spodoptera exigua</name>
    <name type="common">Beet armyworm</name>
    <name type="synonym">Noctua fulgens</name>
    <dbReference type="NCBI Taxonomy" id="7107"/>
    <lineage>
        <taxon>Eukaryota</taxon>
        <taxon>Metazoa</taxon>
        <taxon>Ecdysozoa</taxon>
        <taxon>Arthropoda</taxon>
        <taxon>Hexapoda</taxon>
        <taxon>Insecta</taxon>
        <taxon>Pterygota</taxon>
        <taxon>Neoptera</taxon>
        <taxon>Endopterygota</taxon>
        <taxon>Lepidoptera</taxon>
        <taxon>Glossata</taxon>
        <taxon>Ditrysia</taxon>
        <taxon>Noctuoidea</taxon>
        <taxon>Noctuidae</taxon>
        <taxon>Amphipyrinae</taxon>
        <taxon>Spodoptera</taxon>
    </lineage>
</organism>
<feature type="non-terminal residue" evidence="1">
    <location>
        <position position="1"/>
    </location>
</feature>
<accession>A0A835GA50</accession>
<evidence type="ECO:0000313" key="2">
    <source>
        <dbReference type="Proteomes" id="UP000648187"/>
    </source>
</evidence>
<dbReference type="AlphaFoldDB" id="A0A835GA50"/>
<comment type="caution">
    <text evidence="1">The sequence shown here is derived from an EMBL/GenBank/DDBJ whole genome shotgun (WGS) entry which is preliminary data.</text>
</comment>
<keyword evidence="2" id="KW-1185">Reference proteome</keyword>
<reference evidence="1" key="1">
    <citation type="submission" date="2020-08" db="EMBL/GenBank/DDBJ databases">
        <title>Spodoptera exigua strain:BAW_Kor-Di-RS1 Genome sequencing and assembly.</title>
        <authorList>
            <person name="Kim J."/>
            <person name="Nam H.Y."/>
            <person name="Kwon M."/>
            <person name="Choi J.H."/>
            <person name="Cho S.R."/>
            <person name="Kim G.-H."/>
        </authorList>
    </citation>
    <scope>NUCLEOTIDE SEQUENCE</scope>
    <source>
        <strain evidence="1">BAW_Kor-Di-RS1</strain>
        <tissue evidence="1">Whole-body</tissue>
    </source>
</reference>
<dbReference type="EMBL" id="JACKWZ010000271">
    <property type="protein sequence ID" value="KAF9410248.1"/>
    <property type="molecule type" value="Genomic_DNA"/>
</dbReference>
<dbReference type="Proteomes" id="UP000648187">
    <property type="component" value="Unassembled WGS sequence"/>
</dbReference>